<reference evidence="1 2" key="1">
    <citation type="submission" date="2012-01" db="EMBL/GenBank/DDBJ databases">
        <authorList>
            <person name="Harkins D.M."/>
            <person name="Madupu R."/>
            <person name="Durkin A.S."/>
            <person name="Torralba M."/>
            <person name="Methe B."/>
            <person name="Sutton G.G."/>
            <person name="Nelson K.E."/>
        </authorList>
    </citation>
    <scope>NUCLEOTIDE SEQUENCE [LARGE SCALE GENOMIC DNA]</scope>
    <source>
        <strain evidence="1 2">CCUG 39159</strain>
    </source>
</reference>
<accession>I0SKW6</accession>
<dbReference type="PATRIC" id="fig|1095729.3.peg.132"/>
<proteinExistence type="predicted"/>
<evidence type="ECO:0000313" key="1">
    <source>
        <dbReference type="EMBL" id="EID24019.1"/>
    </source>
</evidence>
<keyword evidence="2" id="KW-1185">Reference proteome</keyword>
<sequence length="37" mass="4389">MKTGNVIIYLIKERAHPVFSIFQLSALFNRFHYSIFS</sequence>
<gene>
    <name evidence="1" type="ORF">HMPREF1043_0373</name>
</gene>
<evidence type="ECO:0000313" key="2">
    <source>
        <dbReference type="Proteomes" id="UP000003245"/>
    </source>
</evidence>
<organism evidence="1 2">
    <name type="scientific">Streptococcus anginosus subsp. whileyi CCUG 39159</name>
    <dbReference type="NCBI Taxonomy" id="1095729"/>
    <lineage>
        <taxon>Bacteria</taxon>
        <taxon>Bacillati</taxon>
        <taxon>Bacillota</taxon>
        <taxon>Bacilli</taxon>
        <taxon>Lactobacillales</taxon>
        <taxon>Streptococcaceae</taxon>
        <taxon>Streptococcus</taxon>
        <taxon>Streptococcus anginosus group</taxon>
    </lineage>
</organism>
<name>I0SKW6_STRAP</name>
<protein>
    <submittedName>
        <fullName evidence="1">Uncharacterized protein</fullName>
    </submittedName>
</protein>
<comment type="caution">
    <text evidence="1">The sequence shown here is derived from an EMBL/GenBank/DDBJ whole genome shotgun (WGS) entry which is preliminary data.</text>
</comment>
<dbReference type="AlphaFoldDB" id="I0SKW6"/>
<dbReference type="EMBL" id="AICP01000012">
    <property type="protein sequence ID" value="EID24019.1"/>
    <property type="molecule type" value="Genomic_DNA"/>
</dbReference>
<dbReference type="Proteomes" id="UP000003245">
    <property type="component" value="Unassembled WGS sequence"/>
</dbReference>